<dbReference type="Pfam" id="PF16697">
    <property type="entry name" value="Yop-YscD_cpl"/>
    <property type="match status" value="1"/>
</dbReference>
<keyword evidence="5" id="KW-1185">Reference proteome</keyword>
<evidence type="ECO:0000259" key="3">
    <source>
        <dbReference type="Pfam" id="PF16697"/>
    </source>
</evidence>
<protein>
    <submittedName>
        <fullName evidence="4">FHA domain-containing protein</fullName>
    </submittedName>
</protein>
<proteinExistence type="predicted"/>
<dbReference type="EMBL" id="JBHRYA010000007">
    <property type="protein sequence ID" value="MFC3716083.1"/>
    <property type="molecule type" value="Genomic_DNA"/>
</dbReference>
<dbReference type="InterPro" id="IPR008984">
    <property type="entry name" value="SMAD_FHA_dom_sf"/>
</dbReference>
<reference evidence="5" key="1">
    <citation type="journal article" date="2019" name="Int. J. Syst. Evol. Microbiol.">
        <title>The Global Catalogue of Microorganisms (GCM) 10K type strain sequencing project: providing services to taxonomists for standard genome sequencing and annotation.</title>
        <authorList>
            <consortium name="The Broad Institute Genomics Platform"/>
            <consortium name="The Broad Institute Genome Sequencing Center for Infectious Disease"/>
            <person name="Wu L."/>
            <person name="Ma J."/>
        </authorList>
    </citation>
    <scope>NUCLEOTIDE SEQUENCE [LARGE SCALE GENOMIC DNA]</scope>
    <source>
        <strain evidence="5">KCTC 42441</strain>
    </source>
</reference>
<dbReference type="Proteomes" id="UP001595705">
    <property type="component" value="Unassembled WGS sequence"/>
</dbReference>
<organism evidence="4 5">
    <name type="scientific">Luteimonas soli</name>
    <dbReference type="NCBI Taxonomy" id="1648966"/>
    <lineage>
        <taxon>Bacteria</taxon>
        <taxon>Pseudomonadati</taxon>
        <taxon>Pseudomonadota</taxon>
        <taxon>Gammaproteobacteria</taxon>
        <taxon>Lysobacterales</taxon>
        <taxon>Lysobacteraceae</taxon>
        <taxon>Luteimonas</taxon>
    </lineage>
</organism>
<name>A0ABV7XLD7_9GAMM</name>
<accession>A0ABV7XLD7</accession>
<evidence type="ECO:0000313" key="5">
    <source>
        <dbReference type="Proteomes" id="UP001595705"/>
    </source>
</evidence>
<feature type="transmembrane region" description="Helical" evidence="2">
    <location>
        <begin position="145"/>
        <end position="166"/>
    </location>
</feature>
<dbReference type="Gene3D" id="2.60.200.20">
    <property type="match status" value="1"/>
</dbReference>
<feature type="region of interest" description="Disordered" evidence="1">
    <location>
        <begin position="407"/>
        <end position="428"/>
    </location>
</feature>
<evidence type="ECO:0000256" key="2">
    <source>
        <dbReference type="SAM" id="Phobius"/>
    </source>
</evidence>
<comment type="caution">
    <text evidence="4">The sequence shown here is derived from an EMBL/GenBank/DDBJ whole genome shotgun (WGS) entry which is preliminary data.</text>
</comment>
<keyword evidence="2" id="KW-1133">Transmembrane helix</keyword>
<keyword evidence="2" id="KW-0472">Membrane</keyword>
<evidence type="ECO:0000313" key="4">
    <source>
        <dbReference type="EMBL" id="MFC3716083.1"/>
    </source>
</evidence>
<gene>
    <name evidence="4" type="ORF">ACFONC_07960</name>
</gene>
<keyword evidence="2" id="KW-0812">Transmembrane</keyword>
<dbReference type="InterPro" id="IPR032030">
    <property type="entry name" value="YscD_cytoplasmic_dom"/>
</dbReference>
<evidence type="ECO:0000256" key="1">
    <source>
        <dbReference type="SAM" id="MobiDB-lite"/>
    </source>
</evidence>
<dbReference type="SUPFAM" id="SSF49879">
    <property type="entry name" value="SMAD/FHA domain"/>
    <property type="match status" value="1"/>
</dbReference>
<dbReference type="RefSeq" id="WP_386743200.1">
    <property type="nucleotide sequence ID" value="NZ_JBHRYA010000007.1"/>
</dbReference>
<feature type="domain" description="YscD cytoplasmic" evidence="3">
    <location>
        <begin position="24"/>
        <end position="111"/>
    </location>
</feature>
<sequence>MSSNQPESNVANETAVPAPGNVLRILSGLHAGASRDLAEQEMILVGSGDDCDIVLADQGVARHHALVNLVGGMSSLRALDAPLRVDGLPLLPGDPVELRGLQRIELGEAAIAYGQEHDPGWATLLPDAAAIANASRPQGAGVRKLPLIAALAVLSLASLAIFAAVMPQHEKPVDPRSQLQAMISEFHVVDGQVAEDAEGRPVLRGTVRDASVRESIEKRIAKGGFEAAIDLRSGDKIADDVSEVLRTQGINAKTRYLGNGVVEASGRFEDMDAMRTAASSRAMDDVPGVTKVLVRNFVPADQLKRTAAGPTEAAARNAPTRIVSVVRGEQPHLVAVDGTEYPVGSEVPGHGRLVSIGQSAHVISADGALHKVVPRPVTAAELEAAAEKQAAADAAAAGIAAVQDEAAGEQRRVARASVPAKRDAQHKQ</sequence>